<dbReference type="AlphaFoldDB" id="A0A9J7N6R1"/>
<protein>
    <submittedName>
        <fullName evidence="3">Uncharacterized protein LOC118427655</fullName>
    </submittedName>
</protein>
<sequence length="224" mass="25909">MTLVNHYEITRSFKRYSSNIFPTDMFILVKYGDGQCCLFNPDCMVVNLVRHMQEKCGYPKETGLDLVDQNGETRGLSRHPPRTNAARLCDDRNVYILVNIARGPDGSYRDVIPLIEGGADAVPELYKKMRVHLQQLELQRLEEKRENERRELEREKEREKERQRALEEERHHKKKVSVATPETLGVEKSSHKKTPEKARPSSRVSLDGKGTSKINVSRGRGRKH</sequence>
<name>A0A9J7N6R1_BRAFL</name>
<dbReference type="OMA" id="LANNNCM"/>
<keyword evidence="2" id="KW-1185">Reference proteome</keyword>
<dbReference type="PANTHER" id="PTHR33887">
    <property type="entry name" value="PB1 DOMAIN-CONTAINING PROTEIN"/>
    <property type="match status" value="1"/>
</dbReference>
<dbReference type="PANTHER" id="PTHR33887:SF6">
    <property type="entry name" value="CIDE-N DOMAIN-CONTAINING PROTEIN"/>
    <property type="match status" value="1"/>
</dbReference>
<proteinExistence type="predicted"/>
<organism evidence="2 3">
    <name type="scientific">Branchiostoma floridae</name>
    <name type="common">Florida lancelet</name>
    <name type="synonym">Amphioxus</name>
    <dbReference type="NCBI Taxonomy" id="7739"/>
    <lineage>
        <taxon>Eukaryota</taxon>
        <taxon>Metazoa</taxon>
        <taxon>Chordata</taxon>
        <taxon>Cephalochordata</taxon>
        <taxon>Leptocardii</taxon>
        <taxon>Amphioxiformes</taxon>
        <taxon>Branchiostomatidae</taxon>
        <taxon>Branchiostoma</taxon>
    </lineage>
</organism>
<evidence type="ECO:0000256" key="1">
    <source>
        <dbReference type="SAM" id="MobiDB-lite"/>
    </source>
</evidence>
<reference evidence="2" key="1">
    <citation type="journal article" date="2020" name="Nat. Ecol. Evol.">
        <title>Deeply conserved synteny resolves early events in vertebrate evolution.</title>
        <authorList>
            <person name="Simakov O."/>
            <person name="Marletaz F."/>
            <person name="Yue J.X."/>
            <person name="O'Connell B."/>
            <person name="Jenkins J."/>
            <person name="Brandt A."/>
            <person name="Calef R."/>
            <person name="Tung C.H."/>
            <person name="Huang T.K."/>
            <person name="Schmutz J."/>
            <person name="Satoh N."/>
            <person name="Yu J.K."/>
            <person name="Putnam N.H."/>
            <person name="Green R.E."/>
            <person name="Rokhsar D.S."/>
        </authorList>
    </citation>
    <scope>NUCLEOTIDE SEQUENCE [LARGE SCALE GENOMIC DNA]</scope>
    <source>
        <strain evidence="2">S238N-H82</strain>
    </source>
</reference>
<feature type="region of interest" description="Disordered" evidence="1">
    <location>
        <begin position="144"/>
        <end position="224"/>
    </location>
</feature>
<dbReference type="InterPro" id="IPR039471">
    <property type="entry name" value="CXorf65-like"/>
</dbReference>
<dbReference type="KEGG" id="bfo:118427655"/>
<evidence type="ECO:0000313" key="2">
    <source>
        <dbReference type="Proteomes" id="UP000001554"/>
    </source>
</evidence>
<dbReference type="GeneID" id="118427655"/>
<dbReference type="Pfam" id="PF15874">
    <property type="entry name" value="Il2rg"/>
    <property type="match status" value="1"/>
</dbReference>
<evidence type="ECO:0000313" key="3">
    <source>
        <dbReference type="RefSeq" id="XP_035693441.1"/>
    </source>
</evidence>
<dbReference type="OrthoDB" id="2109241at2759"/>
<feature type="compositionally biased region" description="Basic and acidic residues" evidence="1">
    <location>
        <begin position="144"/>
        <end position="170"/>
    </location>
</feature>
<gene>
    <name evidence="3" type="primary">LOC118427655</name>
</gene>
<dbReference type="Proteomes" id="UP000001554">
    <property type="component" value="Chromosome 12"/>
</dbReference>
<accession>A0A9J7N6R1</accession>
<reference evidence="3" key="2">
    <citation type="submission" date="2025-08" db="UniProtKB">
        <authorList>
            <consortium name="RefSeq"/>
        </authorList>
    </citation>
    <scope>IDENTIFICATION</scope>
    <source>
        <strain evidence="3">S238N-H82</strain>
        <tissue evidence="3">Testes</tissue>
    </source>
</reference>
<dbReference type="RefSeq" id="XP_035693441.1">
    <property type="nucleotide sequence ID" value="XM_035837548.1"/>
</dbReference>